<evidence type="ECO:0000256" key="8">
    <source>
        <dbReference type="ARBA" id="ARBA00022833"/>
    </source>
</evidence>
<keyword evidence="5 9" id="KW-0479">Metal-binding</keyword>
<evidence type="ECO:0000256" key="2">
    <source>
        <dbReference type="ARBA" id="ARBA00005957"/>
    </source>
</evidence>
<comment type="cofactor">
    <cofactor evidence="1">
        <name>Zn(2+)</name>
        <dbReference type="ChEBI" id="CHEBI:29105"/>
    </cofactor>
</comment>
<evidence type="ECO:0000313" key="12">
    <source>
        <dbReference type="EMBL" id="CDP36505.1"/>
    </source>
</evidence>
<dbReference type="GO" id="GO:0006508">
    <property type="term" value="P:proteolysis"/>
    <property type="evidence" value="ECO:0007669"/>
    <property type="project" value="UniProtKB-KW"/>
</dbReference>
<reference evidence="12" key="2">
    <citation type="submission" date="2014-06" db="EMBL/GenBank/DDBJ databases">
        <title>The complete genome of Blastobotrys (Arxula) adeninivorans LS3 - a yeast of biotechnological interest.</title>
        <authorList>
            <person name="Kunze G."/>
            <person name="Gaillardin C."/>
            <person name="Czernicka M."/>
            <person name="Durrens P."/>
            <person name="Martin T."/>
            <person name="Boer E."/>
            <person name="Gabaldon T."/>
            <person name="Cruz J."/>
            <person name="Talla E."/>
            <person name="Marck C."/>
            <person name="Goffeau A."/>
            <person name="Barbe V."/>
            <person name="Baret P."/>
            <person name="Baronian K."/>
            <person name="Beier S."/>
            <person name="Bleykasten C."/>
            <person name="Bode R."/>
            <person name="Casaregola S."/>
            <person name="Despons L."/>
            <person name="Fairhead C."/>
            <person name="Giersberg M."/>
            <person name="Gierski P."/>
            <person name="Hahnel U."/>
            <person name="Hartmann A."/>
            <person name="Jankowska D."/>
            <person name="Jubin C."/>
            <person name="Jung P."/>
            <person name="Lafontaine I."/>
            <person name="Leh-Louis V."/>
            <person name="Lemaire M."/>
            <person name="Marcet-Houben M."/>
            <person name="Mascher M."/>
            <person name="Morel G."/>
            <person name="Richard G.-F."/>
            <person name="Riechen J."/>
            <person name="Sacerdot C."/>
            <person name="Sarkar A."/>
            <person name="Savel G."/>
            <person name="Schacherer J."/>
            <person name="Sherman D."/>
            <person name="Straub M.-L."/>
            <person name="Stein N."/>
            <person name="Thierry A."/>
            <person name="Trautwein-Schult A."/>
            <person name="Westhof E."/>
            <person name="Worch S."/>
            <person name="Dujon B."/>
            <person name="Souciet J.-L."/>
            <person name="Wincker P."/>
            <person name="Scholz U."/>
            <person name="Neuveglise N."/>
        </authorList>
    </citation>
    <scope>NUCLEOTIDE SEQUENCE</scope>
    <source>
        <strain evidence="12">LS3</strain>
    </source>
</reference>
<accession>A0A060T5U7</accession>
<dbReference type="CDD" id="cd02130">
    <property type="entry name" value="PA_ScAPY_like"/>
    <property type="match status" value="1"/>
</dbReference>
<dbReference type="GO" id="GO:0046872">
    <property type="term" value="F:metal ion binding"/>
    <property type="evidence" value="ECO:0007669"/>
    <property type="project" value="UniProtKB-KW"/>
</dbReference>
<proteinExistence type="inferred from homology"/>
<evidence type="ECO:0000256" key="7">
    <source>
        <dbReference type="ARBA" id="ARBA00022801"/>
    </source>
</evidence>
<keyword evidence="3" id="KW-0031">Aminopeptidase</keyword>
<dbReference type="CDD" id="cd03876">
    <property type="entry name" value="M28_SGAP_like"/>
    <property type="match status" value="1"/>
</dbReference>
<evidence type="ECO:0000256" key="9">
    <source>
        <dbReference type="RuleBase" id="RU361240"/>
    </source>
</evidence>
<dbReference type="EC" id="3.4.-.-" evidence="9"/>
<dbReference type="PANTHER" id="PTHR12147">
    <property type="entry name" value="METALLOPEPTIDASE M28 FAMILY MEMBER"/>
    <property type="match status" value="1"/>
</dbReference>
<dbReference type="AlphaFoldDB" id="A0A060T5U7"/>
<dbReference type="PANTHER" id="PTHR12147:SF17">
    <property type="entry name" value="AMINOPEPTIDASE Y"/>
    <property type="match status" value="1"/>
</dbReference>
<reference evidence="12" key="1">
    <citation type="submission" date="2014-02" db="EMBL/GenBank/DDBJ databases">
        <authorList>
            <person name="Genoscope - CEA"/>
        </authorList>
    </citation>
    <scope>NUCLEOTIDE SEQUENCE</scope>
    <source>
        <strain evidence="12">LS3</strain>
    </source>
</reference>
<keyword evidence="4 9" id="KW-0645">Protease</keyword>
<dbReference type="GO" id="GO:0004177">
    <property type="term" value="F:aminopeptidase activity"/>
    <property type="evidence" value="ECO:0007669"/>
    <property type="project" value="UniProtKB-KW"/>
</dbReference>
<feature type="domain" description="PA" evidence="10">
    <location>
        <begin position="144"/>
        <end position="230"/>
    </location>
</feature>
<keyword evidence="7 9" id="KW-0378">Hydrolase</keyword>
<dbReference type="Gene3D" id="3.50.30.30">
    <property type="match status" value="1"/>
</dbReference>
<evidence type="ECO:0000259" key="11">
    <source>
        <dbReference type="Pfam" id="PF04389"/>
    </source>
</evidence>
<evidence type="ECO:0000256" key="1">
    <source>
        <dbReference type="ARBA" id="ARBA00001947"/>
    </source>
</evidence>
<evidence type="ECO:0000256" key="6">
    <source>
        <dbReference type="ARBA" id="ARBA00022729"/>
    </source>
</evidence>
<dbReference type="FunFam" id="3.40.630.10:FF:000093">
    <property type="entry name" value="Peptide hydrolase"/>
    <property type="match status" value="1"/>
</dbReference>
<dbReference type="EMBL" id="HG937692">
    <property type="protein sequence ID" value="CDP36505.1"/>
    <property type="molecule type" value="Genomic_DNA"/>
</dbReference>
<dbReference type="InterPro" id="IPR046450">
    <property type="entry name" value="PA_dom_sf"/>
</dbReference>
<dbReference type="SUPFAM" id="SSF52025">
    <property type="entry name" value="PA domain"/>
    <property type="match status" value="1"/>
</dbReference>
<dbReference type="InterPro" id="IPR003137">
    <property type="entry name" value="PA_domain"/>
</dbReference>
<dbReference type="PhylomeDB" id="A0A060T5U7"/>
<dbReference type="InterPro" id="IPR007484">
    <property type="entry name" value="Peptidase_M28"/>
</dbReference>
<protein>
    <recommendedName>
        <fullName evidence="9">Peptide hydrolase</fullName>
        <ecNumber evidence="9">3.4.-.-</ecNumber>
    </recommendedName>
</protein>
<sequence length="501" mass="53989">MKVTPLFIAGASALPVEWFSLVKHAQSALIGGVKPIVSSQEMQQHFSKEALEQRANDLYEIAQKSEDQFGHPTRVIGSAGHNGTIEYILNALADFGSDYYDVWTQQFAAAMGGVNSFSLAIDGVKYENASVFSMSPPTKNKEEVTANLASASNLGCDASDYHDVEGCVVLVSRGECPFGQKSQLAGQAGAVGALIYNNVQGEGALSGTLGTPEKDHVPSLALDYTEGQALLEKLNSGADVSVVFKVDSYVANITTTNVLAQTKSGDKDNVVMLGAHSDSVDAGPGINDDGSGTISLLEVAKALTNYDVNNAVRFAWWAAEEEGLLGSDYYANSLSEEENLKVRLFMDYDMMASPNYAYQVYDGNNVDNPAGSEEIKNLYVNFYQDHGLNYTYIPFDGRSDYDGFIKNGIPGGGVATGAEVLKTEEEQAMFGGKAGIAFDPCYHERCDDLSNPDYDAWIVNTRLIAHSVAEFGKSLEGFPVRQPKGSVSIRQLNYHGPQLIN</sequence>
<evidence type="ECO:0000256" key="4">
    <source>
        <dbReference type="ARBA" id="ARBA00022670"/>
    </source>
</evidence>
<dbReference type="InterPro" id="IPR041756">
    <property type="entry name" value="M28_SGAP-like"/>
</dbReference>
<name>A0A060T5U7_BLAAD</name>
<dbReference type="InterPro" id="IPR045175">
    <property type="entry name" value="M28_fam"/>
</dbReference>
<dbReference type="Gene3D" id="3.40.630.10">
    <property type="entry name" value="Zn peptidases"/>
    <property type="match status" value="1"/>
</dbReference>
<dbReference type="Pfam" id="PF02225">
    <property type="entry name" value="PA"/>
    <property type="match status" value="1"/>
</dbReference>
<comment type="similarity">
    <text evidence="2">Belongs to the peptidase M28 family. M28A subfamily.</text>
</comment>
<evidence type="ECO:0000259" key="10">
    <source>
        <dbReference type="Pfam" id="PF02225"/>
    </source>
</evidence>
<organism evidence="12">
    <name type="scientific">Blastobotrys adeninivorans</name>
    <name type="common">Yeast</name>
    <name type="synonym">Arxula adeninivorans</name>
    <dbReference type="NCBI Taxonomy" id="409370"/>
    <lineage>
        <taxon>Eukaryota</taxon>
        <taxon>Fungi</taxon>
        <taxon>Dikarya</taxon>
        <taxon>Ascomycota</taxon>
        <taxon>Saccharomycotina</taxon>
        <taxon>Dipodascomycetes</taxon>
        <taxon>Dipodascales</taxon>
        <taxon>Trichomonascaceae</taxon>
        <taxon>Blastobotrys</taxon>
    </lineage>
</organism>
<gene>
    <name evidence="12" type="ORF">GNLVRS02_ARAD1B14608g</name>
</gene>
<dbReference type="SUPFAM" id="SSF53187">
    <property type="entry name" value="Zn-dependent exopeptidases"/>
    <property type="match status" value="1"/>
</dbReference>
<keyword evidence="8 9" id="KW-0862">Zinc</keyword>
<feature type="domain" description="Peptidase M28" evidence="11">
    <location>
        <begin position="257"/>
        <end position="466"/>
    </location>
</feature>
<evidence type="ECO:0000256" key="5">
    <source>
        <dbReference type="ARBA" id="ARBA00022723"/>
    </source>
</evidence>
<evidence type="ECO:0000256" key="3">
    <source>
        <dbReference type="ARBA" id="ARBA00022438"/>
    </source>
</evidence>
<keyword evidence="6" id="KW-0732">Signal</keyword>
<dbReference type="GO" id="GO:0008235">
    <property type="term" value="F:metalloexopeptidase activity"/>
    <property type="evidence" value="ECO:0007669"/>
    <property type="project" value="InterPro"/>
</dbReference>
<dbReference type="Pfam" id="PF04389">
    <property type="entry name" value="Peptidase_M28"/>
    <property type="match status" value="1"/>
</dbReference>